<dbReference type="EMBL" id="CP003600">
    <property type="protein sequence ID" value="AFY92953.1"/>
    <property type="molecule type" value="Genomic_DNA"/>
</dbReference>
<dbReference type="Pfam" id="PF21716">
    <property type="entry name" value="dnstrm_HI1420"/>
    <property type="match status" value="1"/>
</dbReference>
<dbReference type="AlphaFoldDB" id="K9UE86"/>
<proteinExistence type="predicted"/>
<dbReference type="STRING" id="1173020.Cha6605_1839"/>
<dbReference type="RefSeq" id="WP_015159123.1">
    <property type="nucleotide sequence ID" value="NC_019697.1"/>
</dbReference>
<dbReference type="eggNOG" id="COG3636">
    <property type="taxonomic scope" value="Bacteria"/>
</dbReference>
<protein>
    <submittedName>
        <fullName evidence="1">Putative addiction module antidote protein</fullName>
    </submittedName>
</protein>
<accession>K9UE86</accession>
<dbReference type="PANTHER" id="PTHR40275:SF1">
    <property type="entry name" value="SSL7038 PROTEIN"/>
    <property type="match status" value="1"/>
</dbReference>
<dbReference type="PANTHER" id="PTHR40275">
    <property type="entry name" value="SSL7038 PROTEIN"/>
    <property type="match status" value="1"/>
</dbReference>
<keyword evidence="2" id="KW-1185">Reference proteome</keyword>
<name>K9UE86_CHAP6</name>
<dbReference type="InterPro" id="IPR014057">
    <property type="entry name" value="HI1420"/>
</dbReference>
<gene>
    <name evidence="1" type="ORF">Cha6605_1839</name>
</gene>
<dbReference type="NCBIfam" id="TIGR02684">
    <property type="entry name" value="dnstrm_HI1420"/>
    <property type="match status" value="1"/>
</dbReference>
<evidence type="ECO:0000313" key="2">
    <source>
        <dbReference type="Proteomes" id="UP000010366"/>
    </source>
</evidence>
<dbReference type="Proteomes" id="UP000010366">
    <property type="component" value="Chromosome"/>
</dbReference>
<evidence type="ECO:0000313" key="1">
    <source>
        <dbReference type="EMBL" id="AFY92953.1"/>
    </source>
</evidence>
<dbReference type="HOGENOM" id="CLU_137365_3_1_3"/>
<organism evidence="1 2">
    <name type="scientific">Chamaesiphon minutus (strain ATCC 27169 / PCC 6605)</name>
    <dbReference type="NCBI Taxonomy" id="1173020"/>
    <lineage>
        <taxon>Bacteria</taxon>
        <taxon>Bacillati</taxon>
        <taxon>Cyanobacteriota</taxon>
        <taxon>Cyanophyceae</taxon>
        <taxon>Gomontiellales</taxon>
        <taxon>Chamaesiphonaceae</taxon>
        <taxon>Chamaesiphon</taxon>
    </lineage>
</organism>
<sequence length="108" mass="12049">MRKLRTLDEVTEGYFRNHPEEIDDYLTEIFQDFAEDNDTGVLLASLRVLARVRGIGDMAAQIGMTRQGLQKALSDDGNPRLSNVTSIVKAMGYCLVPQKLTQSQPAPH</sequence>
<dbReference type="KEGG" id="cmp:Cha6605_1839"/>
<reference evidence="1 2" key="1">
    <citation type="submission" date="2012-05" db="EMBL/GenBank/DDBJ databases">
        <title>Finished chromosome of genome of Chamaesiphon sp. PCC 6605.</title>
        <authorList>
            <consortium name="US DOE Joint Genome Institute"/>
            <person name="Gugger M."/>
            <person name="Coursin T."/>
            <person name="Rippka R."/>
            <person name="Tandeau De Marsac N."/>
            <person name="Huntemann M."/>
            <person name="Wei C.-L."/>
            <person name="Han J."/>
            <person name="Detter J.C."/>
            <person name="Han C."/>
            <person name="Tapia R."/>
            <person name="Chen A."/>
            <person name="Kyrpides N."/>
            <person name="Mavromatis K."/>
            <person name="Markowitz V."/>
            <person name="Szeto E."/>
            <person name="Ivanova N."/>
            <person name="Pagani I."/>
            <person name="Pati A."/>
            <person name="Goodwin L."/>
            <person name="Nordberg H.P."/>
            <person name="Cantor M.N."/>
            <person name="Hua S.X."/>
            <person name="Woyke T."/>
            <person name="Kerfeld C.A."/>
        </authorList>
    </citation>
    <scope>NUCLEOTIDE SEQUENCE [LARGE SCALE GENOMIC DNA]</scope>
    <source>
        <strain evidence="2">ATCC 27169 / PCC 6605</strain>
    </source>
</reference>
<dbReference type="OrthoDB" id="9796786at2"/>